<dbReference type="HAMAP" id="MF_00023">
    <property type="entry name" value="SmpB"/>
    <property type="match status" value="1"/>
</dbReference>
<reference evidence="3" key="1">
    <citation type="submission" date="2022-08" db="EMBL/GenBank/DDBJ databases">
        <authorList>
            <person name="Kallberg Y."/>
            <person name="Tangrot J."/>
            <person name="Rosling A."/>
        </authorList>
    </citation>
    <scope>NUCLEOTIDE SEQUENCE</scope>
    <source>
        <strain evidence="3">Wild A</strain>
    </source>
</reference>
<feature type="non-terminal residue" evidence="3">
    <location>
        <position position="1"/>
    </location>
</feature>
<dbReference type="InterPro" id="IPR023620">
    <property type="entry name" value="SmpB"/>
</dbReference>
<gene>
    <name evidence="3" type="ORF">FWILDA_LOCUS16249</name>
</gene>
<dbReference type="EMBL" id="CAMKVN010010011">
    <property type="protein sequence ID" value="CAI2193784.1"/>
    <property type="molecule type" value="Genomic_DNA"/>
</dbReference>
<sequence>NAKEVEIEYEENERGKKKVMKSKIIAQAKKVFRDYKLMERFVAGIVLTGNEIKSLCNHQVSINEAYILPQKQELYVINMPIAVYKCSNPTDLTKTHDPQRKRKILLKRKEINKLLRVIKAKNYVLVPLQLFITDKGWAKLEIALAQRLRKYQVKEKIKEKEMKRELRKEVF</sequence>
<dbReference type="GO" id="GO:0070930">
    <property type="term" value="P:trans-translation-dependent protein tagging"/>
    <property type="evidence" value="ECO:0007669"/>
    <property type="project" value="TreeGrafter"/>
</dbReference>
<proteinExistence type="inferred from homology"/>
<dbReference type="NCBIfam" id="NF003843">
    <property type="entry name" value="PRK05422.1"/>
    <property type="match status" value="1"/>
</dbReference>
<keyword evidence="2" id="KW-0694">RNA-binding</keyword>
<dbReference type="Proteomes" id="UP001153678">
    <property type="component" value="Unassembled WGS sequence"/>
</dbReference>
<dbReference type="GO" id="GO:0005829">
    <property type="term" value="C:cytosol"/>
    <property type="evidence" value="ECO:0007669"/>
    <property type="project" value="TreeGrafter"/>
</dbReference>
<dbReference type="NCBIfam" id="TIGR00086">
    <property type="entry name" value="smpB"/>
    <property type="match status" value="1"/>
</dbReference>
<dbReference type="Gene3D" id="2.40.280.10">
    <property type="match status" value="1"/>
</dbReference>
<dbReference type="PANTHER" id="PTHR30308">
    <property type="entry name" value="TMRNA-BINDING COMPONENT OF TRANS-TRANSLATION TAGGING COMPLEX"/>
    <property type="match status" value="1"/>
</dbReference>
<accession>A0A9W4WXW3</accession>
<dbReference type="PROSITE" id="PS01317">
    <property type="entry name" value="SSRP"/>
    <property type="match status" value="1"/>
</dbReference>
<protein>
    <submittedName>
        <fullName evidence="3">14924_t:CDS:1</fullName>
    </submittedName>
</protein>
<organism evidence="3 4">
    <name type="scientific">Funneliformis geosporum</name>
    <dbReference type="NCBI Taxonomy" id="1117311"/>
    <lineage>
        <taxon>Eukaryota</taxon>
        <taxon>Fungi</taxon>
        <taxon>Fungi incertae sedis</taxon>
        <taxon>Mucoromycota</taxon>
        <taxon>Glomeromycotina</taxon>
        <taxon>Glomeromycetes</taxon>
        <taxon>Glomerales</taxon>
        <taxon>Glomeraceae</taxon>
        <taxon>Funneliformis</taxon>
    </lineage>
</organism>
<dbReference type="InterPro" id="IPR020081">
    <property type="entry name" value="SsrA-bd_prot_CS"/>
</dbReference>
<dbReference type="SUPFAM" id="SSF74982">
    <property type="entry name" value="Small protein B (SmpB)"/>
    <property type="match status" value="1"/>
</dbReference>
<evidence type="ECO:0000313" key="4">
    <source>
        <dbReference type="Proteomes" id="UP001153678"/>
    </source>
</evidence>
<dbReference type="InterPro" id="IPR000037">
    <property type="entry name" value="SsrA-bd_prot"/>
</dbReference>
<comment type="caution">
    <text evidence="3">The sequence shown here is derived from an EMBL/GenBank/DDBJ whole genome shotgun (WGS) entry which is preliminary data.</text>
</comment>
<keyword evidence="4" id="KW-1185">Reference proteome</keyword>
<name>A0A9W4WXW3_9GLOM</name>
<dbReference type="OrthoDB" id="4717at2759"/>
<dbReference type="Pfam" id="PF01668">
    <property type="entry name" value="SmpB"/>
    <property type="match status" value="1"/>
</dbReference>
<evidence type="ECO:0000313" key="3">
    <source>
        <dbReference type="EMBL" id="CAI2193784.1"/>
    </source>
</evidence>
<dbReference type="GO" id="GO:0003723">
    <property type="term" value="F:RNA binding"/>
    <property type="evidence" value="ECO:0007669"/>
    <property type="project" value="UniProtKB-KW"/>
</dbReference>
<evidence type="ECO:0000256" key="1">
    <source>
        <dbReference type="ARBA" id="ARBA00022490"/>
    </source>
</evidence>
<evidence type="ECO:0000256" key="2">
    <source>
        <dbReference type="ARBA" id="ARBA00022884"/>
    </source>
</evidence>
<dbReference type="AlphaFoldDB" id="A0A9W4WXW3"/>
<dbReference type="PANTHER" id="PTHR30308:SF2">
    <property type="entry name" value="SSRA-BINDING PROTEIN"/>
    <property type="match status" value="1"/>
</dbReference>
<keyword evidence="1" id="KW-0963">Cytoplasm</keyword>